<dbReference type="PANTHER" id="PTHR31225:SF233">
    <property type="entry name" value="CEMBRATRIENOL SYNTHASE 2A"/>
    <property type="match status" value="1"/>
</dbReference>
<keyword evidence="1" id="KW-0479">Metal-binding</keyword>
<comment type="caution">
    <text evidence="3">The sequence shown here is derived from an EMBL/GenBank/DDBJ whole genome shotgun (WGS) entry which is preliminary data.</text>
</comment>
<dbReference type="GO" id="GO:0000287">
    <property type="term" value="F:magnesium ion binding"/>
    <property type="evidence" value="ECO:0007669"/>
    <property type="project" value="InterPro"/>
</dbReference>
<dbReference type="AlphaFoldDB" id="A0A9J5YPZ2"/>
<evidence type="ECO:0000256" key="1">
    <source>
        <dbReference type="ARBA" id="ARBA00022723"/>
    </source>
</evidence>
<protein>
    <recommendedName>
        <fullName evidence="2">Terpene synthase metal-binding domain-containing protein</fullName>
    </recommendedName>
</protein>
<dbReference type="PANTHER" id="PTHR31225">
    <property type="entry name" value="OS04G0344100 PROTEIN-RELATED"/>
    <property type="match status" value="1"/>
</dbReference>
<accession>A0A9J5YPZ2</accession>
<feature type="domain" description="Terpene synthase metal-binding" evidence="2">
    <location>
        <begin position="1"/>
        <end position="107"/>
    </location>
</feature>
<dbReference type="OrthoDB" id="1877784at2759"/>
<organism evidence="3 4">
    <name type="scientific">Solanum commersonii</name>
    <name type="common">Commerson's wild potato</name>
    <name type="synonym">Commerson's nightshade</name>
    <dbReference type="NCBI Taxonomy" id="4109"/>
    <lineage>
        <taxon>Eukaryota</taxon>
        <taxon>Viridiplantae</taxon>
        <taxon>Streptophyta</taxon>
        <taxon>Embryophyta</taxon>
        <taxon>Tracheophyta</taxon>
        <taxon>Spermatophyta</taxon>
        <taxon>Magnoliopsida</taxon>
        <taxon>eudicotyledons</taxon>
        <taxon>Gunneridae</taxon>
        <taxon>Pentapetalae</taxon>
        <taxon>asterids</taxon>
        <taxon>lamiids</taxon>
        <taxon>Solanales</taxon>
        <taxon>Solanaceae</taxon>
        <taxon>Solanoideae</taxon>
        <taxon>Solaneae</taxon>
        <taxon>Solanum</taxon>
    </lineage>
</organism>
<dbReference type="InterPro" id="IPR008949">
    <property type="entry name" value="Isoprenoid_synthase_dom_sf"/>
</dbReference>
<dbReference type="Pfam" id="PF03936">
    <property type="entry name" value="Terpene_synth_C"/>
    <property type="match status" value="1"/>
</dbReference>
<sequence length="116" mass="13769">MDSLPPYMRIIYQELLNIYDEMKQVLTEEAGKSERVYYAKNEMKRLATAYMKEIDWLNDGYIPKYDEYMTNALVTAAGMFYVTHSLIGMEELITKETIEWITNQPLINRPIYGRYC</sequence>
<gene>
    <name evidence="3" type="ORF">H5410_032558</name>
</gene>
<dbReference type="GO" id="GO:0016114">
    <property type="term" value="P:terpenoid biosynthetic process"/>
    <property type="evidence" value="ECO:0007669"/>
    <property type="project" value="InterPro"/>
</dbReference>
<evidence type="ECO:0000313" key="3">
    <source>
        <dbReference type="EMBL" id="KAG5601188.1"/>
    </source>
</evidence>
<proteinExistence type="predicted"/>
<reference evidence="3 4" key="1">
    <citation type="submission" date="2020-09" db="EMBL/GenBank/DDBJ databases">
        <title>De no assembly of potato wild relative species, Solanum commersonii.</title>
        <authorList>
            <person name="Cho K."/>
        </authorList>
    </citation>
    <scope>NUCLEOTIDE SEQUENCE [LARGE SCALE GENOMIC DNA]</scope>
    <source>
        <strain evidence="3">LZ3.2</strain>
        <tissue evidence="3">Leaf</tissue>
    </source>
</reference>
<evidence type="ECO:0000259" key="2">
    <source>
        <dbReference type="Pfam" id="PF03936"/>
    </source>
</evidence>
<keyword evidence="4" id="KW-1185">Reference proteome</keyword>
<evidence type="ECO:0000313" key="4">
    <source>
        <dbReference type="Proteomes" id="UP000824120"/>
    </source>
</evidence>
<dbReference type="GO" id="GO:0010333">
    <property type="term" value="F:terpene synthase activity"/>
    <property type="evidence" value="ECO:0007669"/>
    <property type="project" value="InterPro"/>
</dbReference>
<dbReference type="Proteomes" id="UP000824120">
    <property type="component" value="Chromosome 6"/>
</dbReference>
<dbReference type="EMBL" id="JACXVP010000006">
    <property type="protein sequence ID" value="KAG5601188.1"/>
    <property type="molecule type" value="Genomic_DNA"/>
</dbReference>
<dbReference type="SUPFAM" id="SSF48576">
    <property type="entry name" value="Terpenoid synthases"/>
    <property type="match status" value="1"/>
</dbReference>
<dbReference type="Gene3D" id="1.10.600.10">
    <property type="entry name" value="Farnesyl Diphosphate Synthase"/>
    <property type="match status" value="1"/>
</dbReference>
<dbReference type="InterPro" id="IPR005630">
    <property type="entry name" value="Terpene_synthase_metal-bd"/>
</dbReference>
<name>A0A9J5YPZ2_SOLCO</name>
<dbReference type="InterPro" id="IPR050148">
    <property type="entry name" value="Terpene_synthase-like"/>
</dbReference>